<dbReference type="AlphaFoldDB" id="A0A1Y6D5T8"/>
<keyword evidence="1" id="KW-1133">Transmembrane helix</keyword>
<accession>A0A1Y6D5T8</accession>
<sequence length="66" mass="7535">MYLEAFIWSWVHLHPGYLLRQTAKFLGLAALILLPLFLSNIYLVKQGFTPTAPSFHIEASPDEIPH</sequence>
<evidence type="ECO:0000313" key="3">
    <source>
        <dbReference type="Proteomes" id="UP000192923"/>
    </source>
</evidence>
<keyword evidence="1" id="KW-0472">Membrane</keyword>
<organism evidence="2 3">
    <name type="scientific">Methylomagnum ishizawai</name>
    <dbReference type="NCBI Taxonomy" id="1760988"/>
    <lineage>
        <taxon>Bacteria</taxon>
        <taxon>Pseudomonadati</taxon>
        <taxon>Pseudomonadota</taxon>
        <taxon>Gammaproteobacteria</taxon>
        <taxon>Methylococcales</taxon>
        <taxon>Methylococcaceae</taxon>
        <taxon>Methylomagnum</taxon>
    </lineage>
</organism>
<gene>
    <name evidence="2" type="ORF">SAMN02949497_3613</name>
</gene>
<dbReference type="EMBL" id="FXAM01000001">
    <property type="protein sequence ID" value="SMF96223.1"/>
    <property type="molecule type" value="Genomic_DNA"/>
</dbReference>
<protein>
    <submittedName>
        <fullName evidence="2">Uncharacterized protein</fullName>
    </submittedName>
</protein>
<feature type="transmembrane region" description="Helical" evidence="1">
    <location>
        <begin position="25"/>
        <end position="44"/>
    </location>
</feature>
<dbReference type="STRING" id="1760988.SAMN02949497_3613"/>
<keyword evidence="3" id="KW-1185">Reference proteome</keyword>
<evidence type="ECO:0000256" key="1">
    <source>
        <dbReference type="SAM" id="Phobius"/>
    </source>
</evidence>
<dbReference type="Proteomes" id="UP000192923">
    <property type="component" value="Unassembled WGS sequence"/>
</dbReference>
<evidence type="ECO:0000313" key="2">
    <source>
        <dbReference type="EMBL" id="SMF96223.1"/>
    </source>
</evidence>
<keyword evidence="1" id="KW-0812">Transmembrane</keyword>
<proteinExistence type="predicted"/>
<name>A0A1Y6D5T8_9GAMM</name>
<reference evidence="2 3" key="1">
    <citation type="submission" date="2016-12" db="EMBL/GenBank/DDBJ databases">
        <authorList>
            <person name="Song W.-J."/>
            <person name="Kurnit D.M."/>
        </authorList>
    </citation>
    <scope>NUCLEOTIDE SEQUENCE [LARGE SCALE GENOMIC DNA]</scope>
    <source>
        <strain evidence="2 3">175</strain>
    </source>
</reference>